<organism evidence="1 2">
    <name type="scientific">Algoriphagus chordae</name>
    <dbReference type="NCBI Taxonomy" id="237019"/>
    <lineage>
        <taxon>Bacteria</taxon>
        <taxon>Pseudomonadati</taxon>
        <taxon>Bacteroidota</taxon>
        <taxon>Cytophagia</taxon>
        <taxon>Cytophagales</taxon>
        <taxon>Cyclobacteriaceae</taxon>
        <taxon>Algoriphagus</taxon>
    </lineage>
</organism>
<comment type="caution">
    <text evidence="1">The sequence shown here is derived from an EMBL/GenBank/DDBJ whole genome shotgun (WGS) entry which is preliminary data.</text>
</comment>
<dbReference type="EMBL" id="QKZT01000005">
    <property type="protein sequence ID" value="PZX54031.1"/>
    <property type="molecule type" value="Genomic_DNA"/>
</dbReference>
<protein>
    <submittedName>
        <fullName evidence="1">Uncharacterized protein</fullName>
    </submittedName>
</protein>
<sequence length="251" mass="29079">MINPNIKCRRLVYLKLVCSFANEDTCLKKGFASRFFEFLFKKKEELSLYQELNGSILFNNGVKSSTPYIHLATQIGFLSISDGNKYNLNIEFHNFFSDDKAVLSTKDKSNLLLIIWKADALYFYLVATALSREKSNYDDIKRDFEALILELVSVVNHNSETYGILERVIQKTNSSIAFDSFFLTRANWLKDLGFVKIEEKKIGSGFLSHLEFHPSHELNKLLNQIDSKHSWQEILDTDQILPSLTFNYEFI</sequence>
<dbReference type="AlphaFoldDB" id="A0A2W7R1H1"/>
<name>A0A2W7R1H1_9BACT</name>
<accession>A0A2W7R1H1</accession>
<evidence type="ECO:0000313" key="1">
    <source>
        <dbReference type="EMBL" id="PZX54031.1"/>
    </source>
</evidence>
<evidence type="ECO:0000313" key="2">
    <source>
        <dbReference type="Proteomes" id="UP000248882"/>
    </source>
</evidence>
<gene>
    <name evidence="1" type="ORF">LV85_01370</name>
</gene>
<keyword evidence="2" id="KW-1185">Reference proteome</keyword>
<dbReference type="RefSeq" id="WP_111317449.1">
    <property type="nucleotide sequence ID" value="NZ_QKZT01000005.1"/>
</dbReference>
<proteinExistence type="predicted"/>
<reference evidence="1 2" key="1">
    <citation type="submission" date="2018-06" db="EMBL/GenBank/DDBJ databases">
        <title>Genomic Encyclopedia of Archaeal and Bacterial Type Strains, Phase II (KMG-II): from individual species to whole genera.</title>
        <authorList>
            <person name="Goeker M."/>
        </authorList>
    </citation>
    <scope>NUCLEOTIDE SEQUENCE [LARGE SCALE GENOMIC DNA]</scope>
    <source>
        <strain evidence="1 2">DSM 19830</strain>
    </source>
</reference>
<dbReference type="Proteomes" id="UP000248882">
    <property type="component" value="Unassembled WGS sequence"/>
</dbReference>